<reference evidence="2" key="2">
    <citation type="submission" date="2023-05" db="EMBL/GenBank/DDBJ databases">
        <authorList>
            <person name="Fouks B."/>
        </authorList>
    </citation>
    <scope>NUCLEOTIDE SEQUENCE</scope>
    <source>
        <strain evidence="2">Stay&amp;Tobe</strain>
        <tissue evidence="2">Testes</tissue>
    </source>
</reference>
<name>A0AAD8A4J0_DIPPU</name>
<gene>
    <name evidence="2" type="ORF">L9F63_001658</name>
</gene>
<proteinExistence type="predicted"/>
<protein>
    <submittedName>
        <fullName evidence="2">Uncharacterized protein</fullName>
    </submittedName>
</protein>
<dbReference type="EMBL" id="JASPKZ010003856">
    <property type="protein sequence ID" value="KAJ9591841.1"/>
    <property type="molecule type" value="Genomic_DNA"/>
</dbReference>
<feature type="region of interest" description="Disordered" evidence="1">
    <location>
        <begin position="33"/>
        <end position="52"/>
    </location>
</feature>
<dbReference type="Proteomes" id="UP001233999">
    <property type="component" value="Unassembled WGS sequence"/>
</dbReference>
<sequence length="62" mass="7077">AGMKIMSRKSAQHLKHIQTKTLDNIIIIFKVQDNKSSNNPRRNSRTPYKPRGIGLGLPAYSW</sequence>
<accession>A0AAD8A4J0</accession>
<keyword evidence="3" id="KW-1185">Reference proteome</keyword>
<evidence type="ECO:0000313" key="2">
    <source>
        <dbReference type="EMBL" id="KAJ9591841.1"/>
    </source>
</evidence>
<comment type="caution">
    <text evidence="2">The sequence shown here is derived from an EMBL/GenBank/DDBJ whole genome shotgun (WGS) entry which is preliminary data.</text>
</comment>
<evidence type="ECO:0000256" key="1">
    <source>
        <dbReference type="SAM" id="MobiDB-lite"/>
    </source>
</evidence>
<organism evidence="2 3">
    <name type="scientific">Diploptera punctata</name>
    <name type="common">Pacific beetle cockroach</name>
    <dbReference type="NCBI Taxonomy" id="6984"/>
    <lineage>
        <taxon>Eukaryota</taxon>
        <taxon>Metazoa</taxon>
        <taxon>Ecdysozoa</taxon>
        <taxon>Arthropoda</taxon>
        <taxon>Hexapoda</taxon>
        <taxon>Insecta</taxon>
        <taxon>Pterygota</taxon>
        <taxon>Neoptera</taxon>
        <taxon>Polyneoptera</taxon>
        <taxon>Dictyoptera</taxon>
        <taxon>Blattodea</taxon>
        <taxon>Blaberoidea</taxon>
        <taxon>Blaberidae</taxon>
        <taxon>Diplopterinae</taxon>
        <taxon>Diploptera</taxon>
    </lineage>
</organism>
<reference evidence="2" key="1">
    <citation type="journal article" date="2023" name="IScience">
        <title>Live-bearing cockroach genome reveals convergent evolutionary mechanisms linked to viviparity in insects and beyond.</title>
        <authorList>
            <person name="Fouks B."/>
            <person name="Harrison M.C."/>
            <person name="Mikhailova A.A."/>
            <person name="Marchal E."/>
            <person name="English S."/>
            <person name="Carruthers M."/>
            <person name="Jennings E.C."/>
            <person name="Chiamaka E.L."/>
            <person name="Frigard R.A."/>
            <person name="Pippel M."/>
            <person name="Attardo G.M."/>
            <person name="Benoit J.B."/>
            <person name="Bornberg-Bauer E."/>
            <person name="Tobe S.S."/>
        </authorList>
    </citation>
    <scope>NUCLEOTIDE SEQUENCE</scope>
    <source>
        <strain evidence="2">Stay&amp;Tobe</strain>
    </source>
</reference>
<feature type="non-terminal residue" evidence="2">
    <location>
        <position position="62"/>
    </location>
</feature>
<dbReference type="AlphaFoldDB" id="A0AAD8A4J0"/>
<evidence type="ECO:0000313" key="3">
    <source>
        <dbReference type="Proteomes" id="UP001233999"/>
    </source>
</evidence>
<feature type="non-terminal residue" evidence="2">
    <location>
        <position position="1"/>
    </location>
</feature>